<dbReference type="EMBL" id="LN847096">
    <property type="protein sequence ID" value="CRK63258.1"/>
    <property type="molecule type" value="Genomic_DNA"/>
</dbReference>
<feature type="non-terminal residue" evidence="2">
    <location>
        <position position="1"/>
    </location>
</feature>
<dbReference type="AlphaFoldDB" id="A0A0F7YUA1"/>
<accession>A0A0F7YUA1</accession>
<reference evidence="2" key="1">
    <citation type="submission" date="2015-05" db="EMBL/GenBank/DDBJ databases">
        <authorList>
            <person name="Rattei Thomas"/>
        </authorList>
    </citation>
    <scope>NUCLEOTIDE SEQUENCE</scope>
    <source>
        <strain evidence="2">H12</strain>
    </source>
</reference>
<feature type="compositionally biased region" description="Polar residues" evidence="1">
    <location>
        <begin position="23"/>
        <end position="36"/>
    </location>
</feature>
<sequence>KILIIKKLLENKTFIFKHEYLRSTTPESNSSSTGSTYEEVGLR</sequence>
<feature type="region of interest" description="Disordered" evidence="1">
    <location>
        <begin position="23"/>
        <end position="43"/>
    </location>
</feature>
<protein>
    <submittedName>
        <fullName evidence="2">Uncharacterized protein</fullName>
    </submittedName>
</protein>
<proteinExistence type="predicted"/>
<evidence type="ECO:0000256" key="1">
    <source>
        <dbReference type="SAM" id="MobiDB-lite"/>
    </source>
</evidence>
<gene>
    <name evidence="2" type="ORF">BN1224_H12_AE_00030</name>
</gene>
<name>A0A0F7YUA1_CHLPN</name>
<organism evidence="2">
    <name type="scientific">Chlamydia pneumoniae</name>
    <name type="common">Chlamydophila pneumoniae</name>
    <dbReference type="NCBI Taxonomy" id="83558"/>
    <lineage>
        <taxon>Bacteria</taxon>
        <taxon>Pseudomonadati</taxon>
        <taxon>Chlamydiota</taxon>
        <taxon>Chlamydiia</taxon>
        <taxon>Chlamydiales</taxon>
        <taxon>Chlamydiaceae</taxon>
        <taxon>Chlamydia/Chlamydophila group</taxon>
        <taxon>Chlamydia</taxon>
    </lineage>
</organism>
<evidence type="ECO:0000313" key="2">
    <source>
        <dbReference type="EMBL" id="CRK63258.1"/>
    </source>
</evidence>